<sequence>MSPTSYPYDPHVEIRQKLDEEINQLETRLIKLKLTRNDLAPVTRLHPEILQEIFFLAHYSSERKGKESLLITWVSHKWRELAHNTSALWSQIDFKHPEWVEVALSRTKHRELEITLDGTPRRVRHNFASLIPFTLGNLSRIRKLKITARYARTSFPVDTPEWLSPAPRLVNLHLRGLTLPPNLFSGTAPCLRSLYLSSCT</sequence>
<dbReference type="EMBL" id="ML208454">
    <property type="protein sequence ID" value="TFK64937.1"/>
    <property type="molecule type" value="Genomic_DNA"/>
</dbReference>
<dbReference type="Proteomes" id="UP000308600">
    <property type="component" value="Unassembled WGS sequence"/>
</dbReference>
<gene>
    <name evidence="1" type="ORF">BDN72DRAFT_801652</name>
</gene>
<reference evidence="1 2" key="1">
    <citation type="journal article" date="2019" name="Nat. Ecol. Evol.">
        <title>Megaphylogeny resolves global patterns of mushroom evolution.</title>
        <authorList>
            <person name="Varga T."/>
            <person name="Krizsan K."/>
            <person name="Foldi C."/>
            <person name="Dima B."/>
            <person name="Sanchez-Garcia M."/>
            <person name="Sanchez-Ramirez S."/>
            <person name="Szollosi G.J."/>
            <person name="Szarkandi J.G."/>
            <person name="Papp V."/>
            <person name="Albert L."/>
            <person name="Andreopoulos W."/>
            <person name="Angelini C."/>
            <person name="Antonin V."/>
            <person name="Barry K.W."/>
            <person name="Bougher N.L."/>
            <person name="Buchanan P."/>
            <person name="Buyck B."/>
            <person name="Bense V."/>
            <person name="Catcheside P."/>
            <person name="Chovatia M."/>
            <person name="Cooper J."/>
            <person name="Damon W."/>
            <person name="Desjardin D."/>
            <person name="Finy P."/>
            <person name="Geml J."/>
            <person name="Haridas S."/>
            <person name="Hughes K."/>
            <person name="Justo A."/>
            <person name="Karasinski D."/>
            <person name="Kautmanova I."/>
            <person name="Kiss B."/>
            <person name="Kocsube S."/>
            <person name="Kotiranta H."/>
            <person name="LaButti K.M."/>
            <person name="Lechner B.E."/>
            <person name="Liimatainen K."/>
            <person name="Lipzen A."/>
            <person name="Lukacs Z."/>
            <person name="Mihaltcheva S."/>
            <person name="Morgado L.N."/>
            <person name="Niskanen T."/>
            <person name="Noordeloos M.E."/>
            <person name="Ohm R.A."/>
            <person name="Ortiz-Santana B."/>
            <person name="Ovrebo C."/>
            <person name="Racz N."/>
            <person name="Riley R."/>
            <person name="Savchenko A."/>
            <person name="Shiryaev A."/>
            <person name="Soop K."/>
            <person name="Spirin V."/>
            <person name="Szebenyi C."/>
            <person name="Tomsovsky M."/>
            <person name="Tulloss R.E."/>
            <person name="Uehling J."/>
            <person name="Grigoriev I.V."/>
            <person name="Vagvolgyi C."/>
            <person name="Papp T."/>
            <person name="Martin F.M."/>
            <person name="Miettinen O."/>
            <person name="Hibbett D.S."/>
            <person name="Nagy L.G."/>
        </authorList>
    </citation>
    <scope>NUCLEOTIDE SEQUENCE [LARGE SCALE GENOMIC DNA]</scope>
    <source>
        <strain evidence="1 2">NL-1719</strain>
    </source>
</reference>
<evidence type="ECO:0000313" key="2">
    <source>
        <dbReference type="Proteomes" id="UP000308600"/>
    </source>
</evidence>
<name>A0ACD3AGQ4_9AGAR</name>
<proteinExistence type="predicted"/>
<feature type="non-terminal residue" evidence="1">
    <location>
        <position position="200"/>
    </location>
</feature>
<keyword evidence="2" id="KW-1185">Reference proteome</keyword>
<protein>
    <submittedName>
        <fullName evidence="1">Uncharacterized protein</fullName>
    </submittedName>
</protein>
<organism evidence="1 2">
    <name type="scientific">Pluteus cervinus</name>
    <dbReference type="NCBI Taxonomy" id="181527"/>
    <lineage>
        <taxon>Eukaryota</taxon>
        <taxon>Fungi</taxon>
        <taxon>Dikarya</taxon>
        <taxon>Basidiomycota</taxon>
        <taxon>Agaricomycotina</taxon>
        <taxon>Agaricomycetes</taxon>
        <taxon>Agaricomycetidae</taxon>
        <taxon>Agaricales</taxon>
        <taxon>Pluteineae</taxon>
        <taxon>Pluteaceae</taxon>
        <taxon>Pluteus</taxon>
    </lineage>
</organism>
<evidence type="ECO:0000313" key="1">
    <source>
        <dbReference type="EMBL" id="TFK64937.1"/>
    </source>
</evidence>
<accession>A0ACD3AGQ4</accession>